<name>H3NJW4_9LACT</name>
<proteinExistence type="predicted"/>
<dbReference type="EMBL" id="AGEG01000014">
    <property type="protein sequence ID" value="EHR36481.1"/>
    <property type="molecule type" value="Genomic_DNA"/>
</dbReference>
<keyword evidence="3" id="KW-1185">Reference proteome</keyword>
<organism evidence="2 3">
    <name type="scientific">Facklamia languida CCUG 37842</name>
    <dbReference type="NCBI Taxonomy" id="883113"/>
    <lineage>
        <taxon>Bacteria</taxon>
        <taxon>Bacillati</taxon>
        <taxon>Bacillota</taxon>
        <taxon>Bacilli</taxon>
        <taxon>Lactobacillales</taxon>
        <taxon>Aerococcaceae</taxon>
        <taxon>Facklamia</taxon>
    </lineage>
</organism>
<evidence type="ECO:0008006" key="4">
    <source>
        <dbReference type="Google" id="ProtNLM"/>
    </source>
</evidence>
<sequence length="267" mass="30541">MKDLIRYLQHPLVPILATPLAAIVFGLIAGITTSTSFEPMTALFLFLTLVFSNLVNHYQYQKYIKDNQEVVNPSLFYTFTFLMLASAILFMLRQHWIINLLLIFYLSFILMKFYPLRLVNSPYYYILNVFFNSFLLNAMAYFSQARGINSMIMKLFIPIVFYVAGIELLNQALKGTLPSFKRSGVNRNRIQQISLGMMVVAIILGVYFSQPSRSLFFVQILFVLISLTASLPAIVPVSTSQKVQNKLNYNAAMSLIFSLTYALSFIF</sequence>
<keyword evidence="1" id="KW-1133">Transmembrane helix</keyword>
<feature type="transmembrane region" description="Helical" evidence="1">
    <location>
        <begin position="148"/>
        <end position="169"/>
    </location>
</feature>
<dbReference type="HOGENOM" id="CLU_1044364_0_0_9"/>
<feature type="transmembrane region" description="Helical" evidence="1">
    <location>
        <begin position="96"/>
        <end position="116"/>
    </location>
</feature>
<dbReference type="OrthoDB" id="2139698at2"/>
<dbReference type="Proteomes" id="UP000006190">
    <property type="component" value="Unassembled WGS sequence"/>
</dbReference>
<feature type="transmembrane region" description="Helical" evidence="1">
    <location>
        <begin position="215"/>
        <end position="235"/>
    </location>
</feature>
<reference evidence="2 3" key="1">
    <citation type="submission" date="2012-01" db="EMBL/GenBank/DDBJ databases">
        <title>The Genome Sequence of Facklamia languida CCUG 37842.</title>
        <authorList>
            <consortium name="The Broad Institute Genome Sequencing Platform"/>
            <person name="Earl A."/>
            <person name="Ward D."/>
            <person name="Feldgarden M."/>
            <person name="Gevers D."/>
            <person name="Huys G."/>
            <person name="Young S.K."/>
            <person name="Zeng Q."/>
            <person name="Gargeya S."/>
            <person name="Fitzgerald M."/>
            <person name="Haas B."/>
            <person name="Abouelleil A."/>
            <person name="Alvarado L."/>
            <person name="Arachchi H.M."/>
            <person name="Berlin A."/>
            <person name="Chapman S.B."/>
            <person name="Gearin G."/>
            <person name="Goldberg J."/>
            <person name="Griggs A."/>
            <person name="Gujja S."/>
            <person name="Hansen M."/>
            <person name="Heiman D."/>
            <person name="Howarth C."/>
            <person name="Larimer J."/>
            <person name="Lui A."/>
            <person name="MacDonald P.J.P."/>
            <person name="McCowen C."/>
            <person name="Montmayeur A."/>
            <person name="Murphy C."/>
            <person name="Neiman D."/>
            <person name="Pearson M."/>
            <person name="Priest M."/>
            <person name="Roberts A."/>
            <person name="Saif S."/>
            <person name="Shea T."/>
            <person name="Sisk P."/>
            <person name="Stolte C."/>
            <person name="Sykes S."/>
            <person name="Wortman J."/>
            <person name="Nusbaum C."/>
            <person name="Birren B."/>
        </authorList>
    </citation>
    <scope>NUCLEOTIDE SEQUENCE [LARGE SCALE GENOMIC DNA]</scope>
    <source>
        <strain evidence="2 3">CCUG 37842</strain>
    </source>
</reference>
<feature type="transmembrane region" description="Helical" evidence="1">
    <location>
        <begin position="12"/>
        <end position="33"/>
    </location>
</feature>
<dbReference type="RefSeq" id="WP_006309336.1">
    <property type="nucleotide sequence ID" value="NZ_JH601133.1"/>
</dbReference>
<evidence type="ECO:0000256" key="1">
    <source>
        <dbReference type="SAM" id="Phobius"/>
    </source>
</evidence>
<keyword evidence="1" id="KW-0812">Transmembrane</keyword>
<dbReference type="eggNOG" id="ENOG50341RT">
    <property type="taxonomic scope" value="Bacteria"/>
</dbReference>
<comment type="caution">
    <text evidence="2">The sequence shown here is derived from an EMBL/GenBank/DDBJ whole genome shotgun (WGS) entry which is preliminary data.</text>
</comment>
<evidence type="ECO:0000313" key="3">
    <source>
        <dbReference type="Proteomes" id="UP000006190"/>
    </source>
</evidence>
<gene>
    <name evidence="2" type="ORF">HMPREF9708_01153</name>
</gene>
<dbReference type="PATRIC" id="fig|883113.3.peg.1148"/>
<dbReference type="STRING" id="883113.HMPREF9708_01153"/>
<evidence type="ECO:0000313" key="2">
    <source>
        <dbReference type="EMBL" id="EHR36481.1"/>
    </source>
</evidence>
<dbReference type="AlphaFoldDB" id="H3NJW4"/>
<accession>H3NJW4</accession>
<feature type="transmembrane region" description="Helical" evidence="1">
    <location>
        <begin position="247"/>
        <end position="266"/>
    </location>
</feature>
<protein>
    <recommendedName>
        <fullName evidence="4">1,4-dihydroxy-2-naphthoate octaprenyltransferase</fullName>
    </recommendedName>
</protein>
<feature type="transmembrane region" description="Helical" evidence="1">
    <location>
        <begin position="123"/>
        <end position="142"/>
    </location>
</feature>
<feature type="transmembrane region" description="Helical" evidence="1">
    <location>
        <begin position="190"/>
        <end position="209"/>
    </location>
</feature>
<keyword evidence="1" id="KW-0472">Membrane</keyword>
<feature type="transmembrane region" description="Helical" evidence="1">
    <location>
        <begin position="70"/>
        <end position="90"/>
    </location>
</feature>
<feature type="transmembrane region" description="Helical" evidence="1">
    <location>
        <begin position="39"/>
        <end position="58"/>
    </location>
</feature>